<dbReference type="Gene3D" id="3.40.190.150">
    <property type="entry name" value="Bordetella uptake gene, domain 1"/>
    <property type="match status" value="1"/>
</dbReference>
<sequence length="323" mass="33883">MASITRRAAVVLGTVGLATPALAQSWPARPVRIVAPAPAGGASDIYARICAQRMSEMTGKPFVVENRAGAAGRIGLENVVRSAPDGYSLLLGSSAIALAKALYPNLGYDPVGDLTPISLMARTQQMMVVPAALPVTDVRSFIDYAKARPGQLAFASSGVGNPPHLAAELFNAMAGLTMTHVPYGGDTPALVDIIAGRVQMYFGSVAPALPHREAGRIRALAVTGPTRAGSAPDVPTMEEAGLPGYNVSGWFGLLAPRGTPRDIILQLNDMMTRIMAVEEVRTTLERGGADPADPALPVMERAIVDSTRLINEAVRIANIRVED</sequence>
<protein>
    <submittedName>
        <fullName evidence="3">Tripartite tricarboxylate transporter substrate binding protein</fullName>
    </submittedName>
</protein>
<dbReference type="EMBL" id="JAAEDI010000010">
    <property type="protein sequence ID" value="MBR0650095.1"/>
    <property type="molecule type" value="Genomic_DNA"/>
</dbReference>
<feature type="signal peptide" evidence="2">
    <location>
        <begin position="1"/>
        <end position="23"/>
    </location>
</feature>
<dbReference type="InterPro" id="IPR006311">
    <property type="entry name" value="TAT_signal"/>
</dbReference>
<dbReference type="InterPro" id="IPR005064">
    <property type="entry name" value="BUG"/>
</dbReference>
<dbReference type="Pfam" id="PF03401">
    <property type="entry name" value="TctC"/>
    <property type="match status" value="1"/>
</dbReference>
<accession>A0ABS5EGF8</accession>
<dbReference type="PIRSF" id="PIRSF017082">
    <property type="entry name" value="YflP"/>
    <property type="match status" value="1"/>
</dbReference>
<organism evidence="3 4">
    <name type="scientific">Neoroseomonas terrae</name>
    <dbReference type="NCBI Taxonomy" id="424799"/>
    <lineage>
        <taxon>Bacteria</taxon>
        <taxon>Pseudomonadati</taxon>
        <taxon>Pseudomonadota</taxon>
        <taxon>Alphaproteobacteria</taxon>
        <taxon>Acetobacterales</taxon>
        <taxon>Acetobacteraceae</taxon>
        <taxon>Neoroseomonas</taxon>
    </lineage>
</organism>
<dbReference type="InterPro" id="IPR042100">
    <property type="entry name" value="Bug_dom1"/>
</dbReference>
<evidence type="ECO:0000256" key="1">
    <source>
        <dbReference type="ARBA" id="ARBA00006987"/>
    </source>
</evidence>
<keyword evidence="4" id="KW-1185">Reference proteome</keyword>
<name>A0ABS5EGF8_9PROT</name>
<dbReference type="PANTHER" id="PTHR42928:SF5">
    <property type="entry name" value="BLR1237 PROTEIN"/>
    <property type="match status" value="1"/>
</dbReference>
<dbReference type="PANTHER" id="PTHR42928">
    <property type="entry name" value="TRICARBOXYLATE-BINDING PROTEIN"/>
    <property type="match status" value="1"/>
</dbReference>
<dbReference type="Gene3D" id="3.40.190.10">
    <property type="entry name" value="Periplasmic binding protein-like II"/>
    <property type="match status" value="1"/>
</dbReference>
<dbReference type="CDD" id="cd13578">
    <property type="entry name" value="PBP2_Bug27"/>
    <property type="match status" value="1"/>
</dbReference>
<dbReference type="RefSeq" id="WP_211868559.1">
    <property type="nucleotide sequence ID" value="NZ_JAAEDI010000010.1"/>
</dbReference>
<comment type="similarity">
    <text evidence="1">Belongs to the UPF0065 (bug) family.</text>
</comment>
<feature type="chain" id="PRO_5045835965" evidence="2">
    <location>
        <begin position="24"/>
        <end position="323"/>
    </location>
</feature>
<proteinExistence type="inferred from homology"/>
<dbReference type="SUPFAM" id="SSF53850">
    <property type="entry name" value="Periplasmic binding protein-like II"/>
    <property type="match status" value="1"/>
</dbReference>
<reference evidence="4" key="1">
    <citation type="journal article" date="2021" name="Syst. Appl. Microbiol.">
        <title>Roseomonas hellenica sp. nov., isolated from roots of wild-growing Alkanna tinctoria.</title>
        <authorList>
            <person name="Rat A."/>
            <person name="Naranjo H.D."/>
            <person name="Lebbe L."/>
            <person name="Cnockaert M."/>
            <person name="Krigas N."/>
            <person name="Grigoriadou K."/>
            <person name="Maloupa E."/>
            <person name="Willems A."/>
        </authorList>
    </citation>
    <scope>NUCLEOTIDE SEQUENCE [LARGE SCALE GENOMIC DNA]</scope>
    <source>
        <strain evidence="4">LMG 31159</strain>
    </source>
</reference>
<gene>
    <name evidence="3" type="ORF">GXW78_10510</name>
</gene>
<dbReference type="PROSITE" id="PS51318">
    <property type="entry name" value="TAT"/>
    <property type="match status" value="1"/>
</dbReference>
<keyword evidence="2" id="KW-0732">Signal</keyword>
<evidence type="ECO:0000313" key="4">
    <source>
        <dbReference type="Proteomes" id="UP000698752"/>
    </source>
</evidence>
<evidence type="ECO:0000313" key="3">
    <source>
        <dbReference type="EMBL" id="MBR0650095.1"/>
    </source>
</evidence>
<evidence type="ECO:0000256" key="2">
    <source>
        <dbReference type="SAM" id="SignalP"/>
    </source>
</evidence>
<comment type="caution">
    <text evidence="3">The sequence shown here is derived from an EMBL/GenBank/DDBJ whole genome shotgun (WGS) entry which is preliminary data.</text>
</comment>
<dbReference type="Proteomes" id="UP000698752">
    <property type="component" value="Unassembled WGS sequence"/>
</dbReference>